<keyword evidence="6" id="KW-0479">Metal-binding</keyword>
<sequence>MSSLWTRRKWSGLNSTTLQVHPLFWVIMLGALLVGQFFQVITLFAIVVLHELGHVTAARWYGWRVRKIELLPFGGVAEIDEWGNTEPCAEIIVALAGPLVNALLIVVGWGCLWLEIWSSSWTTFFVYSNLVIGGFNLLPIWPLDGGRVLQTVVSLFLPYRSAMLLSVYVSLLGGLALLAWSLSFKPSPHLNGLAIAFYLLFNAILAYRRRHYQFLRFLLARQAYLEDGKAAWIERTVSVPPSLSLAQAVNGLKRNNYHLFIVQGKTLPCAVFSEEKLLAYYFSGSHRHCRVEELLR</sequence>
<evidence type="ECO:0000256" key="3">
    <source>
        <dbReference type="ARBA" id="ARBA00007931"/>
    </source>
</evidence>
<protein>
    <recommendedName>
        <fullName evidence="13">Peptidase M50 domain-containing protein</fullName>
    </recommendedName>
</protein>
<comment type="subcellular location">
    <subcellularLocation>
        <location evidence="2">Membrane</location>
        <topology evidence="2">Multi-pass membrane protein</topology>
    </subcellularLocation>
</comment>
<keyword evidence="15" id="KW-1185">Reference proteome</keyword>
<feature type="transmembrane region" description="Helical" evidence="12">
    <location>
        <begin position="189"/>
        <end position="207"/>
    </location>
</feature>
<comment type="caution">
    <text evidence="14">The sequence shown here is derived from an EMBL/GenBank/DDBJ whole genome shotgun (WGS) entry which is preliminary data.</text>
</comment>
<evidence type="ECO:0000256" key="2">
    <source>
        <dbReference type="ARBA" id="ARBA00004141"/>
    </source>
</evidence>
<feature type="transmembrane region" description="Helical" evidence="12">
    <location>
        <begin position="23"/>
        <end position="49"/>
    </location>
</feature>
<dbReference type="GO" id="GO:0008237">
    <property type="term" value="F:metallopeptidase activity"/>
    <property type="evidence" value="ECO:0007669"/>
    <property type="project" value="UniProtKB-KW"/>
</dbReference>
<feature type="domain" description="Peptidase M50" evidence="13">
    <location>
        <begin position="121"/>
        <end position="154"/>
    </location>
</feature>
<evidence type="ECO:0000256" key="11">
    <source>
        <dbReference type="ARBA" id="ARBA00023136"/>
    </source>
</evidence>
<evidence type="ECO:0000259" key="13">
    <source>
        <dbReference type="Pfam" id="PF02163"/>
    </source>
</evidence>
<dbReference type="STRING" id="47500.AF333_06020"/>
<keyword evidence="8" id="KW-0862">Zinc</keyword>
<comment type="similarity">
    <text evidence="3">Belongs to the peptidase M50B family.</text>
</comment>
<dbReference type="AlphaFoldDB" id="A0A0M0GZ86"/>
<dbReference type="Proteomes" id="UP000037269">
    <property type="component" value="Unassembled WGS sequence"/>
</dbReference>
<evidence type="ECO:0000256" key="6">
    <source>
        <dbReference type="ARBA" id="ARBA00022723"/>
    </source>
</evidence>
<keyword evidence="5 12" id="KW-0812">Transmembrane</keyword>
<evidence type="ECO:0000256" key="10">
    <source>
        <dbReference type="ARBA" id="ARBA00023049"/>
    </source>
</evidence>
<evidence type="ECO:0000256" key="5">
    <source>
        <dbReference type="ARBA" id="ARBA00022692"/>
    </source>
</evidence>
<dbReference type="PANTHER" id="PTHR39188">
    <property type="entry name" value="MEMBRANE-ASSOCIATED ZINC METALLOPROTEASE M50B"/>
    <property type="match status" value="1"/>
</dbReference>
<keyword evidence="4" id="KW-0645">Protease</keyword>
<evidence type="ECO:0000256" key="7">
    <source>
        <dbReference type="ARBA" id="ARBA00022801"/>
    </source>
</evidence>
<dbReference type="GO" id="GO:0046872">
    <property type="term" value="F:metal ion binding"/>
    <property type="evidence" value="ECO:0007669"/>
    <property type="project" value="UniProtKB-KW"/>
</dbReference>
<dbReference type="PATRIC" id="fig|47500.12.peg.7007"/>
<gene>
    <name evidence="14" type="ORF">AF333_06020</name>
</gene>
<keyword evidence="11 12" id="KW-0472">Membrane</keyword>
<evidence type="ECO:0000256" key="4">
    <source>
        <dbReference type="ARBA" id="ARBA00022670"/>
    </source>
</evidence>
<accession>A0A0M0GZ86</accession>
<name>A0A0M0GZ86_ANEMI</name>
<keyword evidence="7" id="KW-0378">Hydrolase</keyword>
<feature type="transmembrane region" description="Helical" evidence="12">
    <location>
        <begin position="121"/>
        <end position="141"/>
    </location>
</feature>
<feature type="transmembrane region" description="Helical" evidence="12">
    <location>
        <begin position="162"/>
        <end position="183"/>
    </location>
</feature>
<evidence type="ECO:0000256" key="8">
    <source>
        <dbReference type="ARBA" id="ARBA00022833"/>
    </source>
</evidence>
<dbReference type="Pfam" id="PF02163">
    <property type="entry name" value="Peptidase_M50"/>
    <property type="match status" value="2"/>
</dbReference>
<proteinExistence type="inferred from homology"/>
<evidence type="ECO:0000313" key="15">
    <source>
        <dbReference type="Proteomes" id="UP000037269"/>
    </source>
</evidence>
<evidence type="ECO:0000256" key="12">
    <source>
        <dbReference type="SAM" id="Phobius"/>
    </source>
</evidence>
<feature type="transmembrane region" description="Helical" evidence="12">
    <location>
        <begin position="91"/>
        <end position="115"/>
    </location>
</feature>
<evidence type="ECO:0000256" key="1">
    <source>
        <dbReference type="ARBA" id="ARBA00001947"/>
    </source>
</evidence>
<organism evidence="14 15">
    <name type="scientific">Aneurinibacillus migulanus</name>
    <name type="common">Bacillus migulanus</name>
    <dbReference type="NCBI Taxonomy" id="47500"/>
    <lineage>
        <taxon>Bacteria</taxon>
        <taxon>Bacillati</taxon>
        <taxon>Bacillota</taxon>
        <taxon>Bacilli</taxon>
        <taxon>Bacillales</taxon>
        <taxon>Paenibacillaceae</taxon>
        <taxon>Aneurinibacillus group</taxon>
        <taxon>Aneurinibacillus</taxon>
    </lineage>
</organism>
<dbReference type="EMBL" id="LGUG01000004">
    <property type="protein sequence ID" value="KON95104.1"/>
    <property type="molecule type" value="Genomic_DNA"/>
</dbReference>
<dbReference type="CDD" id="cd06161">
    <property type="entry name" value="S2P-M50_SpoIVFB"/>
    <property type="match status" value="1"/>
</dbReference>
<reference evidence="14 15" key="1">
    <citation type="submission" date="2015-07" db="EMBL/GenBank/DDBJ databases">
        <title>Fjat-14205 dsm 2895.</title>
        <authorList>
            <person name="Liu B."/>
            <person name="Wang J."/>
            <person name="Zhu Y."/>
            <person name="Liu G."/>
            <person name="Chen Q."/>
            <person name="Chen Z."/>
            <person name="Lan J."/>
            <person name="Che J."/>
            <person name="Ge C."/>
            <person name="Shi H."/>
            <person name="Pan Z."/>
            <person name="Liu X."/>
        </authorList>
    </citation>
    <scope>NUCLEOTIDE SEQUENCE [LARGE SCALE GENOMIC DNA]</scope>
    <source>
        <strain evidence="14 15">DSM 2895</strain>
    </source>
</reference>
<feature type="domain" description="Peptidase M50" evidence="13">
    <location>
        <begin position="40"/>
        <end position="110"/>
    </location>
</feature>
<keyword evidence="10" id="KW-0482">Metalloprotease</keyword>
<comment type="cofactor">
    <cofactor evidence="1">
        <name>Zn(2+)</name>
        <dbReference type="ChEBI" id="CHEBI:29105"/>
    </cofactor>
</comment>
<dbReference type="GO" id="GO:0006508">
    <property type="term" value="P:proteolysis"/>
    <property type="evidence" value="ECO:0007669"/>
    <property type="project" value="UniProtKB-KW"/>
</dbReference>
<keyword evidence="9 12" id="KW-1133">Transmembrane helix</keyword>
<evidence type="ECO:0000313" key="14">
    <source>
        <dbReference type="EMBL" id="KON95104.1"/>
    </source>
</evidence>
<dbReference type="GO" id="GO:0016020">
    <property type="term" value="C:membrane"/>
    <property type="evidence" value="ECO:0007669"/>
    <property type="project" value="UniProtKB-SubCell"/>
</dbReference>
<dbReference type="InterPro" id="IPR008915">
    <property type="entry name" value="Peptidase_M50"/>
</dbReference>
<dbReference type="PANTHER" id="PTHR39188:SF3">
    <property type="entry name" value="STAGE IV SPORULATION PROTEIN FB"/>
    <property type="match status" value="1"/>
</dbReference>
<evidence type="ECO:0000256" key="9">
    <source>
        <dbReference type="ARBA" id="ARBA00022989"/>
    </source>
</evidence>